<keyword evidence="3 5" id="KW-0949">S-adenosyl-L-methionine</keyword>
<dbReference type="InterPro" id="IPR027391">
    <property type="entry name" value="Nol1_Nop2_Fmu_2"/>
</dbReference>
<evidence type="ECO:0000256" key="3">
    <source>
        <dbReference type="ARBA" id="ARBA00022691"/>
    </source>
</evidence>
<evidence type="ECO:0000256" key="2">
    <source>
        <dbReference type="ARBA" id="ARBA00022679"/>
    </source>
</evidence>
<dbReference type="SUPFAM" id="SSF53335">
    <property type="entry name" value="S-adenosyl-L-methionine-dependent methyltransferases"/>
    <property type="match status" value="1"/>
</dbReference>
<dbReference type="PROSITE" id="PS51686">
    <property type="entry name" value="SAM_MT_RSMB_NOP"/>
    <property type="match status" value="1"/>
</dbReference>
<keyword evidence="1 5" id="KW-0489">Methyltransferase</keyword>
<comment type="similarity">
    <text evidence="5">Belongs to the class I-like SAM-binding methyltransferase superfamily. RsmB/NOP family.</text>
</comment>
<accession>A0ABY1PPG7</accession>
<dbReference type="PANTHER" id="PTHR22807">
    <property type="entry name" value="NOP2 YEAST -RELATED NOL1/NOP2/FMU SUN DOMAIN-CONTAINING"/>
    <property type="match status" value="1"/>
</dbReference>
<evidence type="ECO:0000256" key="1">
    <source>
        <dbReference type="ARBA" id="ARBA00022603"/>
    </source>
</evidence>
<dbReference type="InterPro" id="IPR023267">
    <property type="entry name" value="RCMT"/>
</dbReference>
<protein>
    <submittedName>
        <fullName evidence="7">16S rRNA C967 or C1407 C5-methylase, RsmB/RsmF family</fullName>
    </submittedName>
</protein>
<dbReference type="Pfam" id="PF13636">
    <property type="entry name" value="Methyltranf_PUA"/>
    <property type="match status" value="1"/>
</dbReference>
<evidence type="ECO:0000256" key="5">
    <source>
        <dbReference type="PROSITE-ProRule" id="PRU01023"/>
    </source>
</evidence>
<dbReference type="EMBL" id="FXUG01000001">
    <property type="protein sequence ID" value="SMP38577.1"/>
    <property type="molecule type" value="Genomic_DNA"/>
</dbReference>
<gene>
    <name evidence="7" type="ORF">SAMN06265222_101156</name>
</gene>
<dbReference type="Gene3D" id="2.30.130.60">
    <property type="match status" value="1"/>
</dbReference>
<keyword evidence="8" id="KW-1185">Reference proteome</keyword>
<evidence type="ECO:0000256" key="4">
    <source>
        <dbReference type="ARBA" id="ARBA00022884"/>
    </source>
</evidence>
<reference evidence="7 8" key="1">
    <citation type="submission" date="2017-05" db="EMBL/GenBank/DDBJ databases">
        <authorList>
            <person name="Varghese N."/>
            <person name="Submissions S."/>
        </authorList>
    </citation>
    <scope>NUCLEOTIDE SEQUENCE [LARGE SCALE GENOMIC DNA]</scope>
    <source>
        <strain evidence="7 8">DSM 25457</strain>
    </source>
</reference>
<dbReference type="PRINTS" id="PR02008">
    <property type="entry name" value="RCMTFAMILY"/>
</dbReference>
<feature type="binding site" evidence="5">
    <location>
        <position position="186"/>
    </location>
    <ligand>
        <name>S-adenosyl-L-methionine</name>
        <dbReference type="ChEBI" id="CHEBI:59789"/>
    </ligand>
</feature>
<evidence type="ECO:0000313" key="8">
    <source>
        <dbReference type="Proteomes" id="UP001158067"/>
    </source>
</evidence>
<dbReference type="PANTHER" id="PTHR22807:SF53">
    <property type="entry name" value="RIBOSOMAL RNA SMALL SUBUNIT METHYLTRANSFERASE B-RELATED"/>
    <property type="match status" value="1"/>
</dbReference>
<keyword evidence="4 5" id="KW-0694">RNA-binding</keyword>
<dbReference type="InterPro" id="IPR001678">
    <property type="entry name" value="MeTrfase_RsmB-F_NOP2_dom"/>
</dbReference>
<feature type="active site" description="Nucleophile" evidence="5">
    <location>
        <position position="284"/>
    </location>
</feature>
<dbReference type="InterPro" id="IPR049560">
    <property type="entry name" value="MeTrfase_RsmB-F_NOP2_cat"/>
</dbReference>
<feature type="binding site" evidence="5">
    <location>
        <position position="213"/>
    </location>
    <ligand>
        <name>S-adenosyl-L-methionine</name>
        <dbReference type="ChEBI" id="CHEBI:59789"/>
    </ligand>
</feature>
<dbReference type="CDD" id="cd02440">
    <property type="entry name" value="AdoMet_MTases"/>
    <property type="match status" value="1"/>
</dbReference>
<proteinExistence type="inferred from homology"/>
<feature type="binding site" evidence="5">
    <location>
        <begin position="147"/>
        <end position="153"/>
    </location>
    <ligand>
        <name>S-adenosyl-L-methionine</name>
        <dbReference type="ChEBI" id="CHEBI:59789"/>
    </ligand>
</feature>
<organism evidence="7 8">
    <name type="scientific">Neorhodopirellula lusitana</name>
    <dbReference type="NCBI Taxonomy" id="445327"/>
    <lineage>
        <taxon>Bacteria</taxon>
        <taxon>Pseudomonadati</taxon>
        <taxon>Planctomycetota</taxon>
        <taxon>Planctomycetia</taxon>
        <taxon>Pirellulales</taxon>
        <taxon>Pirellulaceae</taxon>
        <taxon>Neorhodopirellula</taxon>
    </lineage>
</organism>
<name>A0ABY1PPG7_9BACT</name>
<keyword evidence="2 5" id="KW-0808">Transferase</keyword>
<feature type="binding site" evidence="5">
    <location>
        <position position="231"/>
    </location>
    <ligand>
        <name>S-adenosyl-L-methionine</name>
        <dbReference type="ChEBI" id="CHEBI:59789"/>
    </ligand>
</feature>
<feature type="domain" description="SAM-dependent MTase RsmB/NOP-type" evidence="6">
    <location>
        <begin position="39"/>
        <end position="344"/>
    </location>
</feature>
<dbReference type="InterPro" id="IPR029063">
    <property type="entry name" value="SAM-dependent_MTases_sf"/>
</dbReference>
<evidence type="ECO:0000259" key="6">
    <source>
        <dbReference type="PROSITE" id="PS51686"/>
    </source>
</evidence>
<evidence type="ECO:0000313" key="7">
    <source>
        <dbReference type="EMBL" id="SMP38577.1"/>
    </source>
</evidence>
<dbReference type="Proteomes" id="UP001158067">
    <property type="component" value="Unassembled WGS sequence"/>
</dbReference>
<dbReference type="Pfam" id="PF01189">
    <property type="entry name" value="Methyltr_RsmB-F"/>
    <property type="match status" value="1"/>
</dbReference>
<sequence>MQSEVCGNIELPSEELSELTDAIVQRHENALRYHREGSGPAFTNDPVPWYPRAVWPRVAASDDALPSDLGVSDSVAGAPGANDLGARESGISDSVPQPIIQAPLRPSRTLEYAAGEFYLQDAGSLLALAAASAHDDQLRGKLICDLCAAPGGKSSALLEAVAEPFVNVDSDAGNEPSRRGFVLANEPIASRVAPLAYNMARTGCDQYAITSLDPEKLAERLPGVFDMVLVDAPCSGQALMARGKQSATAVQQSQIALNAARQKRILQAASRLLRPGGRLIYSTCTFAIAENEEQVRWMVDDLGFVASPVAGLAEYVSSIEPASYRLWPHRHRCAGSFAASLMLPRPDADPEQNRRHDLWVRQRNTSTPPDDALEQLPFLFESTDHWYQQRDWIVDAFPLDAPDWTSESYVLGPEVAYRTGSTWKPSHAAALRRGGDADVSELPRVELDEESARSYLTGQAIPEPQRGWQIACQAGRPLGWLKGDGRVGKNHLPVHARQPG</sequence>
<comment type="caution">
    <text evidence="7">The sequence shown here is derived from an EMBL/GenBank/DDBJ whole genome shotgun (WGS) entry which is preliminary data.</text>
</comment>
<dbReference type="Gene3D" id="3.40.50.150">
    <property type="entry name" value="Vaccinia Virus protein VP39"/>
    <property type="match status" value="1"/>
</dbReference>